<proteinExistence type="predicted"/>
<dbReference type="RefSeq" id="WP_329500209.1">
    <property type="nucleotide sequence ID" value="NZ_CP108460.1"/>
</dbReference>
<accession>A0ABZ1W2Y5</accession>
<organism evidence="2 3">
    <name type="scientific">Kitasatospora herbaricolor</name>
    <dbReference type="NCBI Taxonomy" id="68217"/>
    <lineage>
        <taxon>Bacteria</taxon>
        <taxon>Bacillati</taxon>
        <taxon>Actinomycetota</taxon>
        <taxon>Actinomycetes</taxon>
        <taxon>Kitasatosporales</taxon>
        <taxon>Streptomycetaceae</taxon>
        <taxon>Kitasatospora</taxon>
    </lineage>
</organism>
<evidence type="ECO:0000256" key="1">
    <source>
        <dbReference type="SAM" id="MobiDB-lite"/>
    </source>
</evidence>
<evidence type="ECO:0000313" key="2">
    <source>
        <dbReference type="EMBL" id="WUS55193.1"/>
    </source>
</evidence>
<dbReference type="Proteomes" id="UP001432014">
    <property type="component" value="Chromosome"/>
</dbReference>
<evidence type="ECO:0008006" key="4">
    <source>
        <dbReference type="Google" id="ProtNLM"/>
    </source>
</evidence>
<sequence>MIGTGPEIQSRTWGAGPGSRPASAAGGQGTDGGGTRDTDGVAMYLRCYPYDTWHMLCHREALLRHAARLGLGRPHLYLDNGFRSQAPRPALEHLLRLTAGGGYRAVLVPGPFVFSLHDTDARGLVRRFAAVGCDVLELPSAHGASCPSGR</sequence>
<gene>
    <name evidence="2" type="ORF">OG469_06495</name>
</gene>
<evidence type="ECO:0000313" key="3">
    <source>
        <dbReference type="Proteomes" id="UP001432014"/>
    </source>
</evidence>
<dbReference type="EMBL" id="CP108482">
    <property type="protein sequence ID" value="WUS55193.1"/>
    <property type="molecule type" value="Genomic_DNA"/>
</dbReference>
<reference evidence="2 3" key="1">
    <citation type="submission" date="2022-10" db="EMBL/GenBank/DDBJ databases">
        <title>The complete genomes of actinobacterial strains from the NBC collection.</title>
        <authorList>
            <person name="Joergensen T.S."/>
            <person name="Alvarez Arevalo M."/>
            <person name="Sterndorff E.B."/>
            <person name="Faurdal D."/>
            <person name="Vuksanovic O."/>
            <person name="Mourched A.-S."/>
            <person name="Charusanti P."/>
            <person name="Shaw S."/>
            <person name="Blin K."/>
            <person name="Weber T."/>
        </authorList>
    </citation>
    <scope>NUCLEOTIDE SEQUENCE [LARGE SCALE GENOMIC DNA]</scope>
    <source>
        <strain evidence="2 3">NBC_01247</strain>
    </source>
</reference>
<keyword evidence="3" id="KW-1185">Reference proteome</keyword>
<protein>
    <recommendedName>
        <fullName evidence="4">Resolvase/invertase-type recombinase catalytic domain-containing protein</fullName>
    </recommendedName>
</protein>
<name>A0ABZ1W2Y5_9ACTN</name>
<feature type="region of interest" description="Disordered" evidence="1">
    <location>
        <begin position="1"/>
        <end position="35"/>
    </location>
</feature>